<dbReference type="Proteomes" id="UP000054560">
    <property type="component" value="Unassembled WGS sequence"/>
</dbReference>
<keyword evidence="2" id="KW-1185">Reference proteome</keyword>
<dbReference type="InterPro" id="IPR011989">
    <property type="entry name" value="ARM-like"/>
</dbReference>
<organism evidence="1 2">
    <name type="scientific">Sphaeroforma arctica JP610</name>
    <dbReference type="NCBI Taxonomy" id="667725"/>
    <lineage>
        <taxon>Eukaryota</taxon>
        <taxon>Ichthyosporea</taxon>
        <taxon>Ichthyophonida</taxon>
        <taxon>Sphaeroforma</taxon>
    </lineage>
</organism>
<dbReference type="Pfam" id="PF20926">
    <property type="entry name" value="Htt_N-HEAT_1"/>
    <property type="match status" value="1"/>
</dbReference>
<sequence>MEERMVRMYRTFDVNHDAEPSAEAKDRLSACRFLADTLMEGRYKQTADFPKFLSIAVSGLLLALNDPDSDVRLAADESLNKVLKTHLDMHQGRIQLELYKHIKKNNAPVRSLRAAMLKFAELSPLTRPAKRTVFLNSLITPLVMILGRVDSDVLQGTLQHFIPVICKEFGLHFDSGQMQTLLDACTDNITSTSPVARRAAAACVAAMFRYCPGGDHFIPSTMQRLAQIVSAEEVTETDVLGVYGCLNAILAITQS</sequence>
<feature type="non-terminal residue" evidence="1">
    <location>
        <position position="255"/>
    </location>
</feature>
<dbReference type="InterPro" id="IPR016024">
    <property type="entry name" value="ARM-type_fold"/>
</dbReference>
<evidence type="ECO:0000313" key="2">
    <source>
        <dbReference type="Proteomes" id="UP000054560"/>
    </source>
</evidence>
<dbReference type="InterPro" id="IPR000091">
    <property type="entry name" value="Huntingtin"/>
</dbReference>
<dbReference type="PANTHER" id="PTHR10170:SF10">
    <property type="entry name" value="HUNTINGTIN"/>
    <property type="match status" value="1"/>
</dbReference>
<dbReference type="InterPro" id="IPR028426">
    <property type="entry name" value="Huntingtin_fam"/>
</dbReference>
<dbReference type="PANTHER" id="PTHR10170">
    <property type="entry name" value="HUNTINGTON DISEASE PROTEIN"/>
    <property type="match status" value="1"/>
</dbReference>
<dbReference type="GO" id="GO:0005737">
    <property type="term" value="C:cytoplasm"/>
    <property type="evidence" value="ECO:0007669"/>
    <property type="project" value="InterPro"/>
</dbReference>
<dbReference type="AlphaFoldDB" id="A0A0L0F3N6"/>
<dbReference type="InterPro" id="IPR048411">
    <property type="entry name" value="Htt_N_HEAT_rpt-1"/>
</dbReference>
<dbReference type="SUPFAM" id="SSF48371">
    <property type="entry name" value="ARM repeat"/>
    <property type="match status" value="1"/>
</dbReference>
<dbReference type="Gene3D" id="1.25.10.10">
    <property type="entry name" value="Leucine-rich Repeat Variant"/>
    <property type="match status" value="1"/>
</dbReference>
<dbReference type="eggNOG" id="ENOG502SV4U">
    <property type="taxonomic scope" value="Eukaryota"/>
</dbReference>
<gene>
    <name evidence="1" type="ORF">SARC_16237</name>
</gene>
<dbReference type="OrthoDB" id="10065698at2759"/>
<dbReference type="EMBL" id="KQ249237">
    <property type="protein sequence ID" value="KNC71226.1"/>
    <property type="molecule type" value="Genomic_DNA"/>
</dbReference>
<name>A0A0L0F3N6_9EUKA</name>
<evidence type="ECO:0000313" key="1">
    <source>
        <dbReference type="EMBL" id="KNC71226.1"/>
    </source>
</evidence>
<accession>A0A0L0F3N6</accession>
<dbReference type="STRING" id="667725.A0A0L0F3N6"/>
<reference evidence="1 2" key="1">
    <citation type="submission" date="2011-02" db="EMBL/GenBank/DDBJ databases">
        <title>The Genome Sequence of Sphaeroforma arctica JP610.</title>
        <authorList>
            <consortium name="The Broad Institute Genome Sequencing Platform"/>
            <person name="Russ C."/>
            <person name="Cuomo C."/>
            <person name="Young S.K."/>
            <person name="Zeng Q."/>
            <person name="Gargeya S."/>
            <person name="Alvarado L."/>
            <person name="Berlin A."/>
            <person name="Chapman S.B."/>
            <person name="Chen Z."/>
            <person name="Freedman E."/>
            <person name="Gellesch M."/>
            <person name="Goldberg J."/>
            <person name="Griggs A."/>
            <person name="Gujja S."/>
            <person name="Heilman E."/>
            <person name="Heiman D."/>
            <person name="Howarth C."/>
            <person name="Mehta T."/>
            <person name="Neiman D."/>
            <person name="Pearson M."/>
            <person name="Roberts A."/>
            <person name="Saif S."/>
            <person name="Shea T."/>
            <person name="Shenoy N."/>
            <person name="Sisk P."/>
            <person name="Stolte C."/>
            <person name="Sykes S."/>
            <person name="White J."/>
            <person name="Yandava C."/>
            <person name="Burger G."/>
            <person name="Gray M.W."/>
            <person name="Holland P.W.H."/>
            <person name="King N."/>
            <person name="Lang F.B.F."/>
            <person name="Roger A.J."/>
            <person name="Ruiz-Trillo I."/>
            <person name="Haas B."/>
            <person name="Nusbaum C."/>
            <person name="Birren B."/>
        </authorList>
    </citation>
    <scope>NUCLEOTIDE SEQUENCE [LARGE SCALE GENOMIC DNA]</scope>
    <source>
        <strain evidence="1 2">JP610</strain>
    </source>
</reference>
<dbReference type="GO" id="GO:0005634">
    <property type="term" value="C:nucleus"/>
    <property type="evidence" value="ECO:0007669"/>
    <property type="project" value="InterPro"/>
</dbReference>
<protein>
    <submittedName>
        <fullName evidence="1">Uncharacterized protein</fullName>
    </submittedName>
</protein>
<dbReference type="RefSeq" id="XP_014145128.1">
    <property type="nucleotide sequence ID" value="XM_014289653.1"/>
</dbReference>
<dbReference type="PRINTS" id="PR00375">
    <property type="entry name" value="HUNTINGTIN"/>
</dbReference>
<dbReference type="GeneID" id="25916741"/>
<proteinExistence type="predicted"/>